<proteinExistence type="predicted"/>
<keyword evidence="1" id="KW-0732">Signal</keyword>
<dbReference type="eggNOG" id="COG0526">
    <property type="taxonomic scope" value="Bacteria"/>
</dbReference>
<protein>
    <recommendedName>
        <fullName evidence="2">DUF1559 domain-containing protein</fullName>
    </recommendedName>
</protein>
<dbReference type="Pfam" id="PF07596">
    <property type="entry name" value="SBP_bac_10"/>
    <property type="match status" value="2"/>
</dbReference>
<reference evidence="3 4" key="1">
    <citation type="submission" date="2012-02" db="EMBL/GenBank/DDBJ databases">
        <title>Complete sequence of chromosome of Singulisphaera acidiphila DSM 18658.</title>
        <authorList>
            <consortium name="US DOE Joint Genome Institute (JGI-PGF)"/>
            <person name="Lucas S."/>
            <person name="Copeland A."/>
            <person name="Lapidus A."/>
            <person name="Glavina del Rio T."/>
            <person name="Dalin E."/>
            <person name="Tice H."/>
            <person name="Bruce D."/>
            <person name="Goodwin L."/>
            <person name="Pitluck S."/>
            <person name="Peters L."/>
            <person name="Ovchinnikova G."/>
            <person name="Chertkov O."/>
            <person name="Kyrpides N."/>
            <person name="Mavromatis K."/>
            <person name="Ivanova N."/>
            <person name="Brettin T."/>
            <person name="Detter J.C."/>
            <person name="Han C."/>
            <person name="Larimer F."/>
            <person name="Land M."/>
            <person name="Hauser L."/>
            <person name="Markowitz V."/>
            <person name="Cheng J.-F."/>
            <person name="Hugenholtz P."/>
            <person name="Woyke T."/>
            <person name="Wu D."/>
            <person name="Tindall B."/>
            <person name="Pomrenke H."/>
            <person name="Brambilla E."/>
            <person name="Klenk H.-P."/>
            <person name="Eisen J.A."/>
        </authorList>
    </citation>
    <scope>NUCLEOTIDE SEQUENCE [LARGE SCALE GENOMIC DNA]</scope>
    <source>
        <strain evidence="4">ATCC BAA-1392 / DSM 18658 / VKM B-2454 / MOB10</strain>
    </source>
</reference>
<evidence type="ECO:0000256" key="1">
    <source>
        <dbReference type="SAM" id="SignalP"/>
    </source>
</evidence>
<name>L0D782_SINAD</name>
<gene>
    <name evidence="3" type="ordered locus">Sinac_0690</name>
</gene>
<evidence type="ECO:0000313" key="4">
    <source>
        <dbReference type="Proteomes" id="UP000010798"/>
    </source>
</evidence>
<evidence type="ECO:0000259" key="2">
    <source>
        <dbReference type="Pfam" id="PF07596"/>
    </source>
</evidence>
<accession>L0D782</accession>
<dbReference type="OrthoDB" id="208854at2"/>
<dbReference type="STRING" id="886293.Sinac_0690"/>
<dbReference type="AlphaFoldDB" id="L0D782"/>
<keyword evidence="4" id="KW-1185">Reference proteome</keyword>
<dbReference type="EMBL" id="CP003364">
    <property type="protein sequence ID" value="AGA25102.1"/>
    <property type="molecule type" value="Genomic_DNA"/>
</dbReference>
<dbReference type="PANTHER" id="PTHR30093:SF2">
    <property type="entry name" value="TYPE II SECRETION SYSTEM PROTEIN H"/>
    <property type="match status" value="1"/>
</dbReference>
<feature type="chain" id="PRO_5003940649" description="DUF1559 domain-containing protein" evidence="1">
    <location>
        <begin position="33"/>
        <end position="835"/>
    </location>
</feature>
<dbReference type="SUPFAM" id="SSF54523">
    <property type="entry name" value="Pili subunits"/>
    <property type="match status" value="1"/>
</dbReference>
<feature type="signal peptide" evidence="1">
    <location>
        <begin position="1"/>
        <end position="32"/>
    </location>
</feature>
<dbReference type="InterPro" id="IPR045584">
    <property type="entry name" value="Pilin-like"/>
</dbReference>
<dbReference type="RefSeq" id="WP_015244283.1">
    <property type="nucleotide sequence ID" value="NC_019892.1"/>
</dbReference>
<dbReference type="InterPro" id="IPR011453">
    <property type="entry name" value="DUF1559"/>
</dbReference>
<dbReference type="InterPro" id="IPR027558">
    <property type="entry name" value="Pre_pil_HX9DG_C"/>
</dbReference>
<dbReference type="KEGG" id="saci:Sinac_0690"/>
<organism evidence="3 4">
    <name type="scientific">Singulisphaera acidiphila (strain ATCC BAA-1392 / DSM 18658 / VKM B-2454 / MOB10)</name>
    <dbReference type="NCBI Taxonomy" id="886293"/>
    <lineage>
        <taxon>Bacteria</taxon>
        <taxon>Pseudomonadati</taxon>
        <taxon>Planctomycetota</taxon>
        <taxon>Planctomycetia</taxon>
        <taxon>Isosphaerales</taxon>
        <taxon>Isosphaeraceae</taxon>
        <taxon>Singulisphaera</taxon>
    </lineage>
</organism>
<feature type="domain" description="DUF1559" evidence="2">
    <location>
        <begin position="630"/>
        <end position="760"/>
    </location>
</feature>
<dbReference type="NCBIfam" id="TIGR04294">
    <property type="entry name" value="pre_pil_HX9DG"/>
    <property type="match status" value="1"/>
</dbReference>
<evidence type="ECO:0000313" key="3">
    <source>
        <dbReference type="EMBL" id="AGA25102.1"/>
    </source>
</evidence>
<dbReference type="PANTHER" id="PTHR30093">
    <property type="entry name" value="GENERAL SECRETION PATHWAY PROTEIN G"/>
    <property type="match status" value="1"/>
</dbReference>
<dbReference type="Proteomes" id="UP000010798">
    <property type="component" value="Chromosome"/>
</dbReference>
<feature type="domain" description="DUF1559" evidence="2">
    <location>
        <begin position="771"/>
        <end position="816"/>
    </location>
</feature>
<dbReference type="eggNOG" id="COG4219">
    <property type="taxonomic scope" value="Bacteria"/>
</dbReference>
<sequence length="835" mass="88553">MNPAPIRPIRRTARAIALAASIFGMIATTTHAEDQAPKPGTASPKSQSLARYIPGERLIVLIDHEGLEAQPDAWKGTAASKMLNGTPLGAMLLDIAAQVVDHGLQSMPGAPFNGKEVVALLAHMTSKGFAIGFCGSFDPPQPKAAVMVIRDAGRNEVSQRLMKRLEDAAKQVEQPNGRKVWTIAGAPIRWWFEGHDAVFSFVPPGATADPVAETLDGKTPSALENPVFTALSKADPGVVPVGLLFVDLAGLPPLPPKAVQAGIDGIKQVEARWGIQNRAIVTSLGVQAPRPRRGVLAFFDQPPLGGGTKFTLPAGMTNSTLLSVDPVKVGDIFLAILNQNDPNAAASVSRFAQDFQKRTGLSLRKDLLGKLGPRVGILAPQSGGLSNAIAMWFNPPDLGTVIELKDPQGFEATLDRLIGAANITLKAAGAMVPPKAGRPAKPGTEFAEFRPLKAPERGYVLTVPPSVLPTPAGLRPTVLIDIKRGRLALAGSPALARRVLPTLVLDAASAKPIDDQSALLITTSDPTESLPEILANIPALVQFAAIAAAQPRGPGIQQQPAAPFRLEFDPDAIPDVNAIRPHLFPTKFTLTADESAIRLSASSAFPLPLPQLNAGMETPILVALLLPAVQAAREAARRTQCTNNEKQLSIALHNYHSAHNTFPPPAILSRAGNPLLSWRVAILPFIGQQALYNEFHLDEPWDSAHNKTLIERMPTTYACPSRQSPAPGTTNYRVFTGKGTAFEPPEGTAIASISDGPANTLGLVEAKEAVIWTQPEDLPFTGDGAAALELAGSNHPGGFNAMFLDGSIRFLKDSITADVFKSLLTRNGGEIFQNY</sequence>
<dbReference type="HOGENOM" id="CLU_327006_0_0_0"/>